<dbReference type="Pfam" id="PF12727">
    <property type="entry name" value="PBP_like"/>
    <property type="match status" value="1"/>
</dbReference>
<reference evidence="3 4" key="1">
    <citation type="submission" date="2023-07" db="EMBL/GenBank/DDBJ databases">
        <title>Genomic Encyclopedia of Type Strains, Phase IV (KMG-IV): sequencing the most valuable type-strain genomes for metagenomic binning, comparative biology and taxonomic classification.</title>
        <authorList>
            <person name="Goeker M."/>
        </authorList>
    </citation>
    <scope>NUCLEOTIDE SEQUENCE [LARGE SCALE GENOMIC DNA]</scope>
    <source>
        <strain evidence="3 4">DSM 17740</strain>
    </source>
</reference>
<dbReference type="SUPFAM" id="SSF46955">
    <property type="entry name" value="Putative DNA-binding domain"/>
    <property type="match status" value="1"/>
</dbReference>
<dbReference type="InterPro" id="IPR024370">
    <property type="entry name" value="PBP_domain"/>
</dbReference>
<dbReference type="InterPro" id="IPR010093">
    <property type="entry name" value="SinI_DNA-bd"/>
</dbReference>
<dbReference type="InterPro" id="IPR041657">
    <property type="entry name" value="HTH_17"/>
</dbReference>
<keyword evidence="4" id="KW-1185">Reference proteome</keyword>
<comment type="caution">
    <text evidence="3">The sequence shown here is derived from an EMBL/GenBank/DDBJ whole genome shotgun (WGS) entry which is preliminary data.</text>
</comment>
<accession>A0ABU0CYB1</accession>
<organism evidence="3 4">
    <name type="scientific">Caldalkalibacillus uzonensis</name>
    <dbReference type="NCBI Taxonomy" id="353224"/>
    <lineage>
        <taxon>Bacteria</taxon>
        <taxon>Bacillati</taxon>
        <taxon>Bacillota</taxon>
        <taxon>Bacilli</taxon>
        <taxon>Bacillales</taxon>
        <taxon>Bacillaceae</taxon>
        <taxon>Caldalkalibacillus</taxon>
    </lineage>
</organism>
<proteinExistence type="predicted"/>
<dbReference type="PANTHER" id="PTHR38431:SF1">
    <property type="entry name" value="BLL2305 PROTEIN"/>
    <property type="match status" value="1"/>
</dbReference>
<dbReference type="Proteomes" id="UP001232445">
    <property type="component" value="Unassembled WGS sequence"/>
</dbReference>
<name>A0ABU0CYB1_9BACI</name>
<feature type="domain" description="Helix-turn-helix" evidence="2">
    <location>
        <begin position="8"/>
        <end position="55"/>
    </location>
</feature>
<feature type="domain" description="PBP" evidence="1">
    <location>
        <begin position="105"/>
        <end position="289"/>
    </location>
</feature>
<evidence type="ECO:0000313" key="3">
    <source>
        <dbReference type="EMBL" id="MDQ0341138.1"/>
    </source>
</evidence>
<dbReference type="PANTHER" id="PTHR38431">
    <property type="entry name" value="BLL2305 PROTEIN"/>
    <property type="match status" value="1"/>
</dbReference>
<evidence type="ECO:0000259" key="1">
    <source>
        <dbReference type="Pfam" id="PF12727"/>
    </source>
</evidence>
<dbReference type="SUPFAM" id="SSF53850">
    <property type="entry name" value="Periplasmic binding protein-like II"/>
    <property type="match status" value="1"/>
</dbReference>
<dbReference type="EMBL" id="JAUSUQ010000035">
    <property type="protein sequence ID" value="MDQ0341138.1"/>
    <property type="molecule type" value="Genomic_DNA"/>
</dbReference>
<dbReference type="RefSeq" id="WP_307343867.1">
    <property type="nucleotide sequence ID" value="NZ_JAUSUQ010000035.1"/>
</dbReference>
<dbReference type="Pfam" id="PF12728">
    <property type="entry name" value="HTH_17"/>
    <property type="match status" value="1"/>
</dbReference>
<evidence type="ECO:0000259" key="2">
    <source>
        <dbReference type="Pfam" id="PF12728"/>
    </source>
</evidence>
<gene>
    <name evidence="3" type="ORF">J2S00_003982</name>
</gene>
<dbReference type="InterPro" id="IPR009061">
    <property type="entry name" value="DNA-bd_dom_put_sf"/>
</dbReference>
<sequence length="321" mass="36386">MRKENRPYTPDEVAELLQISKHTVYELIKRGELAAFRVGNKMRIEPQDLEAYKRQTKVSAPSSTTSYSTIESRNAIVPSYPSPALRLAGSHDFLIEHMTRFMNVATPALLLHSSYIGSLEGLMMLYRGATDIAAIHLIDPATREYNLPFIQRLFIHEPITVMRLAARTQGFIVAKNNPKNITTWEDLQREDVTFVNRQKGSGTRLLLDAHLAERKIDPQSIQGYEHEEWSHLDTAAWVARGSADVALGIEAAARKVDLSFIPVATEYFDLVIRWTDENKAALTRFCQMVRSAAFKTSLKQLEGYDDEELGNIIYETKSILN</sequence>
<protein>
    <submittedName>
        <fullName evidence="3">Molybdopterin biosynthesis protein</fullName>
    </submittedName>
</protein>
<dbReference type="Gene3D" id="3.40.190.10">
    <property type="entry name" value="Periplasmic binding protein-like II"/>
    <property type="match status" value="1"/>
</dbReference>
<evidence type="ECO:0000313" key="4">
    <source>
        <dbReference type="Proteomes" id="UP001232445"/>
    </source>
</evidence>
<dbReference type="NCBIfam" id="TIGR01764">
    <property type="entry name" value="excise"/>
    <property type="match status" value="1"/>
</dbReference>